<dbReference type="AlphaFoldDB" id="A0A381VLT9"/>
<evidence type="ECO:0000313" key="2">
    <source>
        <dbReference type="EMBL" id="SVA41289.1"/>
    </source>
</evidence>
<dbReference type="EMBL" id="UINC01009201">
    <property type="protein sequence ID" value="SVA41289.1"/>
    <property type="molecule type" value="Genomic_DNA"/>
</dbReference>
<feature type="region of interest" description="Disordered" evidence="1">
    <location>
        <begin position="1"/>
        <end position="23"/>
    </location>
</feature>
<accession>A0A381VLT9</accession>
<sequence length="84" mass="9500">MNTKPSSSAGTPRKLRSGRDPKTNAYRLVHGQADGWKDLYVDRLGDFLLIQSPQPLTDPQLEAAIKWKGALKIKGVYYKKLNRM</sequence>
<proteinExistence type="predicted"/>
<gene>
    <name evidence="2" type="ORF">METZ01_LOCUS94143</name>
</gene>
<feature type="compositionally biased region" description="Polar residues" evidence="1">
    <location>
        <begin position="1"/>
        <end position="10"/>
    </location>
</feature>
<evidence type="ECO:0000256" key="1">
    <source>
        <dbReference type="SAM" id="MobiDB-lite"/>
    </source>
</evidence>
<name>A0A381VLT9_9ZZZZ</name>
<dbReference type="SUPFAM" id="SSF53335">
    <property type="entry name" value="S-adenosyl-L-methionine-dependent methyltransferases"/>
    <property type="match status" value="1"/>
</dbReference>
<dbReference type="Gene3D" id="3.30.750.80">
    <property type="entry name" value="RNA methyltransferase domain (HRMD) like"/>
    <property type="match status" value="1"/>
</dbReference>
<organism evidence="2">
    <name type="scientific">marine metagenome</name>
    <dbReference type="NCBI Taxonomy" id="408172"/>
    <lineage>
        <taxon>unclassified sequences</taxon>
        <taxon>metagenomes</taxon>
        <taxon>ecological metagenomes</taxon>
    </lineage>
</organism>
<protein>
    <submittedName>
        <fullName evidence="2">Uncharacterized protein</fullName>
    </submittedName>
</protein>
<dbReference type="InterPro" id="IPR029063">
    <property type="entry name" value="SAM-dependent_MTases_sf"/>
</dbReference>
<reference evidence="2" key="1">
    <citation type="submission" date="2018-05" db="EMBL/GenBank/DDBJ databases">
        <authorList>
            <person name="Lanie J.A."/>
            <person name="Ng W.-L."/>
            <person name="Kazmierczak K.M."/>
            <person name="Andrzejewski T.M."/>
            <person name="Davidsen T.M."/>
            <person name="Wayne K.J."/>
            <person name="Tettelin H."/>
            <person name="Glass J.I."/>
            <person name="Rusch D."/>
            <person name="Podicherti R."/>
            <person name="Tsui H.-C.T."/>
            <person name="Winkler M.E."/>
        </authorList>
    </citation>
    <scope>NUCLEOTIDE SEQUENCE</scope>
</reference>
<feature type="non-terminal residue" evidence="2">
    <location>
        <position position="84"/>
    </location>
</feature>